<keyword evidence="3" id="KW-1185">Reference proteome</keyword>
<dbReference type="Proteomes" id="UP000664495">
    <property type="component" value="Unassembled WGS sequence"/>
</dbReference>
<evidence type="ECO:0000313" key="2">
    <source>
        <dbReference type="EMBL" id="MBO0454112.1"/>
    </source>
</evidence>
<gene>
    <name evidence="2" type="ORF">JZO85_17780</name>
</gene>
<accession>A0ABS3HMA6</accession>
<dbReference type="EMBL" id="JAFLVR010000047">
    <property type="protein sequence ID" value="MBO0454112.1"/>
    <property type="molecule type" value="Genomic_DNA"/>
</dbReference>
<evidence type="ECO:0000313" key="3">
    <source>
        <dbReference type="Proteomes" id="UP000664495"/>
    </source>
</evidence>
<protein>
    <submittedName>
        <fullName evidence="2">FAD/NAD(P)-binding protein</fullName>
    </submittedName>
</protein>
<dbReference type="PANTHER" id="PTHR40254">
    <property type="entry name" value="BLR0577 PROTEIN"/>
    <property type="match status" value="1"/>
</dbReference>
<reference evidence="2 3" key="1">
    <citation type="submission" date="2021-03" db="EMBL/GenBank/DDBJ databases">
        <title>Enterococcal diversity collection.</title>
        <authorList>
            <person name="Gilmore M.S."/>
            <person name="Schwartzman J."/>
            <person name="Van Tyne D."/>
            <person name="Martin M."/>
            <person name="Earl A.M."/>
            <person name="Manson A.L."/>
            <person name="Straub T."/>
            <person name="Salamzade R."/>
            <person name="Saavedra J."/>
            <person name="Lebreton F."/>
            <person name="Prichula J."/>
            <person name="Schaufler K."/>
            <person name="Gaca A."/>
            <person name="Sgardioli B."/>
            <person name="Wagenaar J."/>
            <person name="Strong T."/>
        </authorList>
    </citation>
    <scope>NUCLEOTIDE SEQUENCE [LARGE SCALE GENOMIC DNA]</scope>
    <source>
        <strain evidence="2 3">MJM16</strain>
    </source>
</reference>
<comment type="caution">
    <text evidence="2">The sequence shown here is derived from an EMBL/GenBank/DDBJ whole genome shotgun (WGS) entry which is preliminary data.</text>
</comment>
<dbReference type="RefSeq" id="WP_207109849.1">
    <property type="nucleotide sequence ID" value="NZ_JAFLVR010000047.1"/>
</dbReference>
<sequence>MKKIAIIGAGPYGLIVLDRLIKQSSLSEKIEILLFDPDGPGGNIWRKDQSNQVIMNTVMQHVTLFSKDEGPNLAEWNQTVAPNYLSSLNHGEFFSEETKLGKNDYCQRRYYGIYQCWFFDELMKNLPANVTVDLIEEQVIDLTVTEKEILIKTTKNFQVDDVILATGHSANYLNETENKQQKYAEEHNLFYQGPGNPSDTRLDQLIEGETVILRGLGLSFFDYIALFVAKWGGKFIEEDNCLVYAPSGKEQLLVVGSGRGLPYHARPNNQKKPGEDAQPQILTETFMEHFRGTADNLFDLLKKEAELVYYQKKLANTEIDLSGFLEEYRKGEREVVLSKYQISDELRLDWTELFDPAKEILPKDFPDFIQSYLKKDIVEAERGNVTGPIASAIDTYKELQEPFNFMLDNEKFTTKEYFEDFFGSFNRNYSFLTIGAPVIRQKQLLALIEAGVIKFLAPEMDIKRVNGEFLAYSKRNSRHSFRAKNLIEARLPATSLKRTKNPLVIQMRKKGYLSSHSLTVDGSEHFTGAIRVARKTHQVIDQTGVVLQHIYCYGIPLEGLDWLNAASPRPKSNDRVFYLANQIVNTIYR</sequence>
<evidence type="ECO:0000259" key="1">
    <source>
        <dbReference type="Pfam" id="PF13454"/>
    </source>
</evidence>
<dbReference type="InterPro" id="IPR052189">
    <property type="entry name" value="L-asp_N-monooxygenase_NS-form"/>
</dbReference>
<organism evidence="2 3">
    <name type="scientific">Candidatus Enterococcus murrayae</name>
    <dbReference type="NCBI Taxonomy" id="2815321"/>
    <lineage>
        <taxon>Bacteria</taxon>
        <taxon>Bacillati</taxon>
        <taxon>Bacillota</taxon>
        <taxon>Bacilli</taxon>
        <taxon>Lactobacillales</taxon>
        <taxon>Enterococcaceae</taxon>
        <taxon>Enterococcus</taxon>
    </lineage>
</organism>
<dbReference type="SUPFAM" id="SSF51905">
    <property type="entry name" value="FAD/NAD(P)-binding domain"/>
    <property type="match status" value="1"/>
</dbReference>
<dbReference type="Gene3D" id="3.50.50.60">
    <property type="entry name" value="FAD/NAD(P)-binding domain"/>
    <property type="match status" value="1"/>
</dbReference>
<dbReference type="Pfam" id="PF13454">
    <property type="entry name" value="NAD_binding_9"/>
    <property type="match status" value="1"/>
</dbReference>
<dbReference type="PANTHER" id="PTHR40254:SF1">
    <property type="entry name" value="BLR0577 PROTEIN"/>
    <property type="match status" value="1"/>
</dbReference>
<dbReference type="InterPro" id="IPR038732">
    <property type="entry name" value="HpyO/CreE_NAD-binding"/>
</dbReference>
<dbReference type="InterPro" id="IPR036188">
    <property type="entry name" value="FAD/NAD-bd_sf"/>
</dbReference>
<proteinExistence type="predicted"/>
<feature type="domain" description="FAD-dependent urate hydroxylase HpyO/Asp monooxygenase CreE-like FAD/NAD(P)-binding" evidence="1">
    <location>
        <begin position="5"/>
        <end position="168"/>
    </location>
</feature>
<name>A0ABS3HMA6_9ENTE</name>